<evidence type="ECO:0000256" key="2">
    <source>
        <dbReference type="SAM" id="SignalP"/>
    </source>
</evidence>
<evidence type="ECO:0008006" key="5">
    <source>
        <dbReference type="Google" id="ProtNLM"/>
    </source>
</evidence>
<name>A0A9P6NGJ6_9BASI</name>
<dbReference type="AlphaFoldDB" id="A0A9P6NGJ6"/>
<keyword evidence="2" id="KW-0732">Signal</keyword>
<evidence type="ECO:0000313" key="4">
    <source>
        <dbReference type="Proteomes" id="UP000886653"/>
    </source>
</evidence>
<feature type="region of interest" description="Disordered" evidence="1">
    <location>
        <begin position="104"/>
        <end position="125"/>
    </location>
</feature>
<feature type="signal peptide" evidence="2">
    <location>
        <begin position="1"/>
        <end position="21"/>
    </location>
</feature>
<feature type="chain" id="PRO_5040110793" description="Secreted protein" evidence="2">
    <location>
        <begin position="22"/>
        <end position="139"/>
    </location>
</feature>
<dbReference type="EMBL" id="MU167281">
    <property type="protein sequence ID" value="KAG0145197.1"/>
    <property type="molecule type" value="Genomic_DNA"/>
</dbReference>
<organism evidence="3 4">
    <name type="scientific">Cronartium quercuum f. sp. fusiforme G11</name>
    <dbReference type="NCBI Taxonomy" id="708437"/>
    <lineage>
        <taxon>Eukaryota</taxon>
        <taxon>Fungi</taxon>
        <taxon>Dikarya</taxon>
        <taxon>Basidiomycota</taxon>
        <taxon>Pucciniomycotina</taxon>
        <taxon>Pucciniomycetes</taxon>
        <taxon>Pucciniales</taxon>
        <taxon>Coleosporiaceae</taxon>
        <taxon>Cronartium</taxon>
    </lineage>
</organism>
<reference evidence="3" key="1">
    <citation type="submission" date="2013-11" db="EMBL/GenBank/DDBJ databases">
        <title>Genome sequence of the fusiform rust pathogen reveals effectors for host alternation and coevolution with pine.</title>
        <authorList>
            <consortium name="DOE Joint Genome Institute"/>
            <person name="Smith K."/>
            <person name="Pendleton A."/>
            <person name="Kubisiak T."/>
            <person name="Anderson C."/>
            <person name="Salamov A."/>
            <person name="Aerts A."/>
            <person name="Riley R."/>
            <person name="Clum A."/>
            <person name="Lindquist E."/>
            <person name="Ence D."/>
            <person name="Campbell M."/>
            <person name="Kronenberg Z."/>
            <person name="Feau N."/>
            <person name="Dhillon B."/>
            <person name="Hamelin R."/>
            <person name="Burleigh J."/>
            <person name="Smith J."/>
            <person name="Yandell M."/>
            <person name="Nelson C."/>
            <person name="Grigoriev I."/>
            <person name="Davis J."/>
        </authorList>
    </citation>
    <scope>NUCLEOTIDE SEQUENCE</scope>
    <source>
        <strain evidence="3">G11</strain>
    </source>
</reference>
<feature type="compositionally biased region" description="Polar residues" evidence="1">
    <location>
        <begin position="110"/>
        <end position="125"/>
    </location>
</feature>
<protein>
    <recommendedName>
        <fullName evidence="5">Secreted protein</fullName>
    </recommendedName>
</protein>
<keyword evidence="4" id="KW-1185">Reference proteome</keyword>
<comment type="caution">
    <text evidence="3">The sequence shown here is derived from an EMBL/GenBank/DDBJ whole genome shotgun (WGS) entry which is preliminary data.</text>
</comment>
<accession>A0A9P6NGJ6</accession>
<gene>
    <name evidence="3" type="ORF">CROQUDRAFT_107997</name>
</gene>
<evidence type="ECO:0000256" key="1">
    <source>
        <dbReference type="SAM" id="MobiDB-lite"/>
    </source>
</evidence>
<proteinExistence type="predicted"/>
<evidence type="ECO:0000313" key="3">
    <source>
        <dbReference type="EMBL" id="KAG0145197.1"/>
    </source>
</evidence>
<sequence>MNVVAFSSLLALLFFAVSVESLVPPISYFYCYNIPVTPGSPLRSFPVCATAPLGTITDPATGVSVTSAVPAISANKYSNGAWSSCPVTPVTFPACCTGIAASSSSSFSARTGSPPQQSATSAYQGSNCVPAVSSPYPAA</sequence>
<dbReference type="Proteomes" id="UP000886653">
    <property type="component" value="Unassembled WGS sequence"/>
</dbReference>